<dbReference type="EMBL" id="BKCJ010010588">
    <property type="protein sequence ID" value="GEU92262.1"/>
    <property type="molecule type" value="Genomic_DNA"/>
</dbReference>
<dbReference type="PANTHER" id="PTHR15503:SF45">
    <property type="entry name" value="RNA-DIRECTED DNA POLYMERASE HOMOLOG"/>
    <property type="match status" value="1"/>
</dbReference>
<dbReference type="Pfam" id="PF17919">
    <property type="entry name" value="RT_RNaseH_2"/>
    <property type="match status" value="1"/>
</dbReference>
<dbReference type="PROSITE" id="PS50158">
    <property type="entry name" value="ZF_CCHC"/>
    <property type="match status" value="1"/>
</dbReference>
<dbReference type="Gene3D" id="2.40.70.10">
    <property type="entry name" value="Acid Proteases"/>
    <property type="match status" value="1"/>
</dbReference>
<sequence>MDPKRTSTFAAPAMTQAAIRKLIADIVATALEAQAANMANAKNTDRNTEPREAPVTRRCSYKEFMSCQPFNFKGSKGVVGLIRWFEQTESVFSCSNCTEDCKVKFATGTLTEEALSWWNSFAQSIRIEEAYKITWSEFKKLLIKKYCPRIEVKKMEDEFYNLTVKENDLNTYVRIFQELAVLCPIMVSNSEKMMEVFIGGLPLSIEGNVTASKPQTLEEAINIAKRLMDQILRHNSVQETNDHKRKFDDRRTFTTNNNYHNNHNYNNNNRNTNHHQQQNKRQEIVRAYAATPTVNSGYVGNLPRCRRCNLHHTGLCPVKCQTCNKKGHYRNQCRKANNGAYGRAYMSRDRNAHKDPNVVTDTIYDIEMVDENLVSTNTVIKGCTLTLLNQPFKIDLMPIKVGSFDVVIGMKWLSKYHAKILCDEKVVQIPINGKTLIIQGDQSKTQLNLISCIKTKKYISRGCQIFIAHVMEKKSDEKRLEDIPVVREFSKVFPKDLPGLPPDRQIEFQIDLIPGAAPVARAPFRLALSEMQKLSNQLQELADKGFIRPRIHVDPAKIKAVKNWASPTTPTEKLCEALVIALPEGNDDFIVYCDASLQGLGAVLMQREKFIAYASRQLKPHEENYTTHDLKLGAVVFALKIWRHYLIKAAPFEALYGRKCRSPVCWAEVRDVQLTGPEIIHETTKKIIQIRQRLQAIRDRQRSYANLRRKHLEFQIGDRVMLKVSPQKDKSLVIPMKELQLDDKLNFV</sequence>
<protein>
    <submittedName>
        <fullName evidence="4">Reverse transcriptase domain-containing protein</fullName>
    </submittedName>
</protein>
<dbReference type="Pfam" id="PF19259">
    <property type="entry name" value="Ty3_capsid"/>
    <property type="match status" value="1"/>
</dbReference>
<keyword evidence="1" id="KW-0863">Zinc-finger</keyword>
<dbReference type="GO" id="GO:0003676">
    <property type="term" value="F:nucleic acid binding"/>
    <property type="evidence" value="ECO:0007669"/>
    <property type="project" value="InterPro"/>
</dbReference>
<dbReference type="Pfam" id="PF08284">
    <property type="entry name" value="RVP_2"/>
    <property type="match status" value="1"/>
</dbReference>
<dbReference type="Gene3D" id="3.10.10.10">
    <property type="entry name" value="HIV Type 1 Reverse Transcriptase, subunit A, domain 1"/>
    <property type="match status" value="1"/>
</dbReference>
<keyword evidence="4" id="KW-0808">Transferase</keyword>
<evidence type="ECO:0000256" key="1">
    <source>
        <dbReference type="PROSITE-ProRule" id="PRU00047"/>
    </source>
</evidence>
<feature type="domain" description="CCHC-type" evidence="3">
    <location>
        <begin position="319"/>
        <end position="335"/>
    </location>
</feature>
<dbReference type="GO" id="GO:0008270">
    <property type="term" value="F:zinc ion binding"/>
    <property type="evidence" value="ECO:0007669"/>
    <property type="project" value="UniProtKB-KW"/>
</dbReference>
<evidence type="ECO:0000313" key="4">
    <source>
        <dbReference type="EMBL" id="GEU92262.1"/>
    </source>
</evidence>
<feature type="compositionally biased region" description="Low complexity" evidence="2">
    <location>
        <begin position="253"/>
        <end position="276"/>
    </location>
</feature>
<dbReference type="GO" id="GO:0003964">
    <property type="term" value="F:RNA-directed DNA polymerase activity"/>
    <property type="evidence" value="ECO:0007669"/>
    <property type="project" value="UniProtKB-KW"/>
</dbReference>
<keyword evidence="1" id="KW-0862">Zinc</keyword>
<dbReference type="InterPro" id="IPR043502">
    <property type="entry name" value="DNA/RNA_pol_sf"/>
</dbReference>
<proteinExistence type="predicted"/>
<keyword evidence="4" id="KW-0548">Nucleotidyltransferase</keyword>
<keyword evidence="1" id="KW-0479">Metal-binding</keyword>
<dbReference type="InterPro" id="IPR001878">
    <property type="entry name" value="Znf_CCHC"/>
</dbReference>
<name>A0A6L2P4L6_TANCI</name>
<accession>A0A6L2P4L6</accession>
<feature type="region of interest" description="Disordered" evidence="2">
    <location>
        <begin position="250"/>
        <end position="281"/>
    </location>
</feature>
<evidence type="ECO:0000259" key="3">
    <source>
        <dbReference type="PROSITE" id="PS50158"/>
    </source>
</evidence>
<dbReference type="InterPro" id="IPR045358">
    <property type="entry name" value="Ty3_capsid"/>
</dbReference>
<dbReference type="InterPro" id="IPR041577">
    <property type="entry name" value="RT_RNaseH_2"/>
</dbReference>
<dbReference type="PANTHER" id="PTHR15503">
    <property type="entry name" value="LDOC1 RELATED"/>
    <property type="match status" value="1"/>
</dbReference>
<dbReference type="InterPro" id="IPR021109">
    <property type="entry name" value="Peptidase_aspartic_dom_sf"/>
</dbReference>
<dbReference type="SUPFAM" id="SSF56672">
    <property type="entry name" value="DNA/RNA polymerases"/>
    <property type="match status" value="1"/>
</dbReference>
<organism evidence="4">
    <name type="scientific">Tanacetum cinerariifolium</name>
    <name type="common">Dalmatian daisy</name>
    <name type="synonym">Chrysanthemum cinerariifolium</name>
    <dbReference type="NCBI Taxonomy" id="118510"/>
    <lineage>
        <taxon>Eukaryota</taxon>
        <taxon>Viridiplantae</taxon>
        <taxon>Streptophyta</taxon>
        <taxon>Embryophyta</taxon>
        <taxon>Tracheophyta</taxon>
        <taxon>Spermatophyta</taxon>
        <taxon>Magnoliopsida</taxon>
        <taxon>eudicotyledons</taxon>
        <taxon>Gunneridae</taxon>
        <taxon>Pentapetalae</taxon>
        <taxon>asterids</taxon>
        <taxon>campanulids</taxon>
        <taxon>Asterales</taxon>
        <taxon>Asteraceae</taxon>
        <taxon>Asteroideae</taxon>
        <taxon>Anthemideae</taxon>
        <taxon>Anthemidinae</taxon>
        <taxon>Tanacetum</taxon>
    </lineage>
</organism>
<keyword evidence="4" id="KW-0695">RNA-directed DNA polymerase</keyword>
<evidence type="ECO:0000256" key="2">
    <source>
        <dbReference type="SAM" id="MobiDB-lite"/>
    </source>
</evidence>
<dbReference type="InterPro" id="IPR032567">
    <property type="entry name" value="RTL1-rel"/>
</dbReference>
<comment type="caution">
    <text evidence="4">The sequence shown here is derived from an EMBL/GenBank/DDBJ whole genome shotgun (WGS) entry which is preliminary data.</text>
</comment>
<reference evidence="4" key="1">
    <citation type="journal article" date="2019" name="Sci. Rep.">
        <title>Draft genome of Tanacetum cinerariifolium, the natural source of mosquito coil.</title>
        <authorList>
            <person name="Yamashiro T."/>
            <person name="Shiraishi A."/>
            <person name="Satake H."/>
            <person name="Nakayama K."/>
        </authorList>
    </citation>
    <scope>NUCLEOTIDE SEQUENCE</scope>
</reference>
<dbReference type="AlphaFoldDB" id="A0A6L2P4L6"/>
<gene>
    <name evidence="4" type="ORF">Tci_064240</name>
</gene>